<dbReference type="Proteomes" id="UP000782610">
    <property type="component" value="Unassembled WGS sequence"/>
</dbReference>
<dbReference type="InterPro" id="IPR029052">
    <property type="entry name" value="Metallo-depent_PP-like"/>
</dbReference>
<dbReference type="SUPFAM" id="SSF56300">
    <property type="entry name" value="Metallo-dependent phosphatases"/>
    <property type="match status" value="1"/>
</dbReference>
<dbReference type="PANTHER" id="PTHR42850:SF2">
    <property type="entry name" value="BLL5683 PROTEIN"/>
    <property type="match status" value="1"/>
</dbReference>
<evidence type="ECO:0000259" key="2">
    <source>
        <dbReference type="Pfam" id="PF12850"/>
    </source>
</evidence>
<dbReference type="PANTHER" id="PTHR42850">
    <property type="entry name" value="METALLOPHOSPHOESTERASE"/>
    <property type="match status" value="1"/>
</dbReference>
<proteinExistence type="inferred from homology"/>
<protein>
    <submittedName>
        <fullName evidence="3">Metallophosphoesterase family protein</fullName>
    </submittedName>
</protein>
<dbReference type="InterPro" id="IPR050126">
    <property type="entry name" value="Ap4A_hydrolase"/>
</dbReference>
<sequence>MKIAVISDVHGNRLALEAVLDDIVRQGVDATFNLGDLVSGPLEPNWTADILMDLDIPTVRGNHERVLVDYPPDKLGPVDRFAQQQMEERHRIWINDLPPTLAMLDDIFLCHGTPTSDDEPWLDSWWQGRTVTTPDEATVAAKAEGFDYPVMLCGHTHVPRAVRLRDGRLIVNPGSVGLQMHHGSPDARYATIELRDGRYYPSFHVVPYDHFAAARQAEANGFPQWREALVTGWVGAEGLF</sequence>
<dbReference type="AlphaFoldDB" id="A0A933L158"/>
<feature type="domain" description="Calcineurin-like phosphoesterase" evidence="2">
    <location>
        <begin position="1"/>
        <end position="196"/>
    </location>
</feature>
<dbReference type="InterPro" id="IPR024654">
    <property type="entry name" value="Calcineurin-like_PHP_lpxH"/>
</dbReference>
<reference evidence="3" key="1">
    <citation type="submission" date="2020-07" db="EMBL/GenBank/DDBJ databases">
        <title>Huge and variable diversity of episymbiotic CPR bacteria and DPANN archaea in groundwater ecosystems.</title>
        <authorList>
            <person name="He C.Y."/>
            <person name="Keren R."/>
            <person name="Whittaker M."/>
            <person name="Farag I.F."/>
            <person name="Doudna J."/>
            <person name="Cate J.H.D."/>
            <person name="Banfield J.F."/>
        </authorList>
    </citation>
    <scope>NUCLEOTIDE SEQUENCE</scope>
    <source>
        <strain evidence="3">NC_groundwater_1586_Pr3_B-0.1um_66_15</strain>
    </source>
</reference>
<dbReference type="PIRSF" id="PIRSF000883">
    <property type="entry name" value="Pesterase_MJ0912"/>
    <property type="match status" value="1"/>
</dbReference>
<gene>
    <name evidence="3" type="ORF">HY834_09960</name>
</gene>
<evidence type="ECO:0000256" key="1">
    <source>
        <dbReference type="ARBA" id="ARBA00008950"/>
    </source>
</evidence>
<dbReference type="InterPro" id="IPR011152">
    <property type="entry name" value="Pesterase_MJ0912"/>
</dbReference>
<dbReference type="Pfam" id="PF12850">
    <property type="entry name" value="Metallophos_2"/>
    <property type="match status" value="1"/>
</dbReference>
<comment type="similarity">
    <text evidence="1">Belongs to the metallophosphoesterase superfamily. YfcE family.</text>
</comment>
<dbReference type="EMBL" id="JACRAF010000027">
    <property type="protein sequence ID" value="MBI4922063.1"/>
    <property type="molecule type" value="Genomic_DNA"/>
</dbReference>
<evidence type="ECO:0000313" key="3">
    <source>
        <dbReference type="EMBL" id="MBI4922063.1"/>
    </source>
</evidence>
<dbReference type="GO" id="GO:0016791">
    <property type="term" value="F:phosphatase activity"/>
    <property type="evidence" value="ECO:0007669"/>
    <property type="project" value="TreeGrafter"/>
</dbReference>
<organism evidence="3 4">
    <name type="scientific">Devosia nanyangense</name>
    <dbReference type="NCBI Taxonomy" id="1228055"/>
    <lineage>
        <taxon>Bacteria</taxon>
        <taxon>Pseudomonadati</taxon>
        <taxon>Pseudomonadota</taxon>
        <taxon>Alphaproteobacteria</taxon>
        <taxon>Hyphomicrobiales</taxon>
        <taxon>Devosiaceae</taxon>
        <taxon>Devosia</taxon>
    </lineage>
</organism>
<evidence type="ECO:0000313" key="4">
    <source>
        <dbReference type="Proteomes" id="UP000782610"/>
    </source>
</evidence>
<dbReference type="Gene3D" id="3.60.21.10">
    <property type="match status" value="1"/>
</dbReference>
<accession>A0A933L158</accession>
<comment type="caution">
    <text evidence="3">The sequence shown here is derived from an EMBL/GenBank/DDBJ whole genome shotgun (WGS) entry which is preliminary data.</text>
</comment>
<dbReference type="GO" id="GO:0005737">
    <property type="term" value="C:cytoplasm"/>
    <property type="evidence" value="ECO:0007669"/>
    <property type="project" value="TreeGrafter"/>
</dbReference>
<name>A0A933L158_9HYPH</name>